<organism evidence="1 2">
    <name type="scientific">Octopus vulgaris</name>
    <name type="common">Common octopus</name>
    <dbReference type="NCBI Taxonomy" id="6645"/>
    <lineage>
        <taxon>Eukaryota</taxon>
        <taxon>Metazoa</taxon>
        <taxon>Spiralia</taxon>
        <taxon>Lophotrochozoa</taxon>
        <taxon>Mollusca</taxon>
        <taxon>Cephalopoda</taxon>
        <taxon>Coleoidea</taxon>
        <taxon>Octopodiformes</taxon>
        <taxon>Octopoda</taxon>
        <taxon>Incirrata</taxon>
        <taxon>Octopodidae</taxon>
        <taxon>Octopus</taxon>
    </lineage>
</organism>
<reference evidence="1" key="1">
    <citation type="submission" date="2023-08" db="EMBL/GenBank/DDBJ databases">
        <authorList>
            <person name="Alioto T."/>
            <person name="Alioto T."/>
            <person name="Gomez Garrido J."/>
        </authorList>
    </citation>
    <scope>NUCLEOTIDE SEQUENCE</scope>
</reference>
<proteinExistence type="predicted"/>
<evidence type="ECO:0000313" key="2">
    <source>
        <dbReference type="Proteomes" id="UP001162480"/>
    </source>
</evidence>
<dbReference type="EMBL" id="OX597816">
    <property type="protein sequence ID" value="CAI9719598.1"/>
    <property type="molecule type" value="Genomic_DNA"/>
</dbReference>
<evidence type="ECO:0000313" key="1">
    <source>
        <dbReference type="EMBL" id="CAI9719598.1"/>
    </source>
</evidence>
<accession>A0AA36ANY1</accession>
<sequence length="112" mass="12834">MKVTTEIHFIIVDNNNNKENKEQSIICNLGLRLHCINIILTYRCIDDGRYLTADDMALTMIVESVSKRKPNAIRKTPTTEFSSMRRSLATFARVTFILCPMNLDDLESKATH</sequence>
<name>A0AA36ANY1_OCTVU</name>
<dbReference type="AlphaFoldDB" id="A0AA36ANY1"/>
<keyword evidence="2" id="KW-1185">Reference proteome</keyword>
<gene>
    <name evidence="1" type="ORF">OCTVUL_1B021045</name>
</gene>
<dbReference type="Proteomes" id="UP001162480">
    <property type="component" value="Chromosome 3"/>
</dbReference>
<protein>
    <submittedName>
        <fullName evidence="1">Uncharacterized protein</fullName>
    </submittedName>
</protein>